<dbReference type="Proteomes" id="UP000735302">
    <property type="component" value="Unassembled WGS sequence"/>
</dbReference>
<protein>
    <submittedName>
        <fullName evidence="1">Uncharacterized protein</fullName>
    </submittedName>
</protein>
<dbReference type="AlphaFoldDB" id="A0AAV3Y9H4"/>
<comment type="caution">
    <text evidence="1">The sequence shown here is derived from an EMBL/GenBank/DDBJ whole genome shotgun (WGS) entry which is preliminary data.</text>
</comment>
<organism evidence="1 2">
    <name type="scientific">Plakobranchus ocellatus</name>
    <dbReference type="NCBI Taxonomy" id="259542"/>
    <lineage>
        <taxon>Eukaryota</taxon>
        <taxon>Metazoa</taxon>
        <taxon>Spiralia</taxon>
        <taxon>Lophotrochozoa</taxon>
        <taxon>Mollusca</taxon>
        <taxon>Gastropoda</taxon>
        <taxon>Heterobranchia</taxon>
        <taxon>Euthyneura</taxon>
        <taxon>Panpulmonata</taxon>
        <taxon>Sacoglossa</taxon>
        <taxon>Placobranchoidea</taxon>
        <taxon>Plakobranchidae</taxon>
        <taxon>Plakobranchus</taxon>
    </lineage>
</organism>
<keyword evidence="2" id="KW-1185">Reference proteome</keyword>
<evidence type="ECO:0000313" key="2">
    <source>
        <dbReference type="Proteomes" id="UP000735302"/>
    </source>
</evidence>
<gene>
    <name evidence="1" type="ORF">PoB_000567000</name>
</gene>
<accession>A0AAV3Y9H4</accession>
<name>A0AAV3Y9H4_9GAST</name>
<sequence>MIIKGQLMTSGQAMVRMTCDQAMLKLTSDQAYMIIKGQLMVKVTSGQAMVRMTCDQAMIKLTSDQALIRMLFPTSSGAGMPSSFLECESNSHISDSGSLWIIMDVSFRMTMAEGCRSKFCDIASFIDVAV</sequence>
<reference evidence="1 2" key="1">
    <citation type="journal article" date="2021" name="Elife">
        <title>Chloroplast acquisition without the gene transfer in kleptoplastic sea slugs, Plakobranchus ocellatus.</title>
        <authorList>
            <person name="Maeda T."/>
            <person name="Takahashi S."/>
            <person name="Yoshida T."/>
            <person name="Shimamura S."/>
            <person name="Takaki Y."/>
            <person name="Nagai Y."/>
            <person name="Toyoda A."/>
            <person name="Suzuki Y."/>
            <person name="Arimoto A."/>
            <person name="Ishii H."/>
            <person name="Satoh N."/>
            <person name="Nishiyama T."/>
            <person name="Hasebe M."/>
            <person name="Maruyama T."/>
            <person name="Minagawa J."/>
            <person name="Obokata J."/>
            <person name="Shigenobu S."/>
        </authorList>
    </citation>
    <scope>NUCLEOTIDE SEQUENCE [LARGE SCALE GENOMIC DNA]</scope>
</reference>
<evidence type="ECO:0000313" key="1">
    <source>
        <dbReference type="EMBL" id="GFN79164.1"/>
    </source>
</evidence>
<dbReference type="EMBL" id="BLXT01000641">
    <property type="protein sequence ID" value="GFN79164.1"/>
    <property type="molecule type" value="Genomic_DNA"/>
</dbReference>
<proteinExistence type="predicted"/>